<dbReference type="InterPro" id="IPR047794">
    <property type="entry name" value="C45_proenzyme-like"/>
</dbReference>
<dbReference type="InterPro" id="IPR029055">
    <property type="entry name" value="Ntn_hydrolases_N"/>
</dbReference>
<sequence length="372" mass="40008">MISKSPVTMDDPRVKTVHCSGSAYEIGFTHGSAAATEVHHNIGMYSDFFGETAKVTWAQARERAVTKFLPTIQRQWPEIVEEMRGIAAGAGGGLTLDDIVTLNVRTEIAFTNYTDGCTSVGQKAADGRVFLAQNWDMIPELSQGMVFLHIAPADSDLVLRFIGEAGIVGKMGMNSAGFGLCMNALRSASLNPSHMPVHVLVRRLLQYATSVDDALAIIDKYGLASSINLVMADKGGKVGDWECSPAGIFSIPLQVGPGYDYVAHANHFYAPGRPATLKDHPARDSFSRLARMEELTELDAQKGVGPSFESLRARLSDQKNTPPAICRAIPPGATGTDRLVTLSTSIMDLTGGTAQVTIGRPCDDLPIVHWSF</sequence>
<dbReference type="OrthoDB" id="189997at2759"/>
<dbReference type="STRING" id="1182542.W9ZE46"/>
<dbReference type="EMBL" id="AMGY01000001">
    <property type="protein sequence ID" value="EXJ92794.1"/>
    <property type="molecule type" value="Genomic_DNA"/>
</dbReference>
<reference evidence="2 3" key="1">
    <citation type="submission" date="2013-03" db="EMBL/GenBank/DDBJ databases">
        <title>The Genome Sequence of Capronia epimyces CBS 606.96.</title>
        <authorList>
            <consortium name="The Broad Institute Genomics Platform"/>
            <person name="Cuomo C."/>
            <person name="de Hoog S."/>
            <person name="Gorbushina A."/>
            <person name="Walker B."/>
            <person name="Young S.K."/>
            <person name="Zeng Q."/>
            <person name="Gargeya S."/>
            <person name="Fitzgerald M."/>
            <person name="Haas B."/>
            <person name="Abouelleil A."/>
            <person name="Allen A.W."/>
            <person name="Alvarado L."/>
            <person name="Arachchi H.M."/>
            <person name="Berlin A.M."/>
            <person name="Chapman S.B."/>
            <person name="Gainer-Dewar J."/>
            <person name="Goldberg J."/>
            <person name="Griggs A."/>
            <person name="Gujja S."/>
            <person name="Hansen M."/>
            <person name="Howarth C."/>
            <person name="Imamovic A."/>
            <person name="Ireland A."/>
            <person name="Larimer J."/>
            <person name="McCowan C."/>
            <person name="Murphy C."/>
            <person name="Pearson M."/>
            <person name="Poon T.W."/>
            <person name="Priest M."/>
            <person name="Roberts A."/>
            <person name="Saif S."/>
            <person name="Shea T."/>
            <person name="Sisk P."/>
            <person name="Sykes S."/>
            <person name="Wortman J."/>
            <person name="Nusbaum C."/>
            <person name="Birren B."/>
        </authorList>
    </citation>
    <scope>NUCLEOTIDE SEQUENCE [LARGE SCALE GENOMIC DNA]</scope>
    <source>
        <strain evidence="2 3">CBS 606.96</strain>
    </source>
</reference>
<dbReference type="Proteomes" id="UP000019478">
    <property type="component" value="Unassembled WGS sequence"/>
</dbReference>
<evidence type="ECO:0000313" key="2">
    <source>
        <dbReference type="EMBL" id="EXJ92794.1"/>
    </source>
</evidence>
<dbReference type="NCBIfam" id="NF040521">
    <property type="entry name" value="C45_proenzyme"/>
    <property type="match status" value="1"/>
</dbReference>
<dbReference type="Gene3D" id="1.10.10.2120">
    <property type="match status" value="1"/>
</dbReference>
<protein>
    <recommendedName>
        <fullName evidence="1">Peptidase C45 hydrolase domain-containing protein</fullName>
    </recommendedName>
</protein>
<comment type="caution">
    <text evidence="2">The sequence shown here is derived from an EMBL/GenBank/DDBJ whole genome shotgun (WGS) entry which is preliminary data.</text>
</comment>
<dbReference type="AlphaFoldDB" id="W9ZE46"/>
<dbReference type="RefSeq" id="XP_007729684.1">
    <property type="nucleotide sequence ID" value="XM_007731494.1"/>
</dbReference>
<name>W9ZE46_9EURO</name>
<proteinExistence type="predicted"/>
<dbReference type="GeneID" id="19165484"/>
<keyword evidence="3" id="KW-1185">Reference proteome</keyword>
<dbReference type="Gene3D" id="3.60.60.10">
    <property type="entry name" value="Penicillin V Acylase, Chain A"/>
    <property type="match status" value="1"/>
</dbReference>
<dbReference type="HOGENOM" id="CLU_037787_1_0_1"/>
<dbReference type="PANTHER" id="PTHR34180">
    <property type="entry name" value="PEPTIDASE C45"/>
    <property type="match status" value="1"/>
</dbReference>
<organism evidence="2 3">
    <name type="scientific">Capronia epimyces CBS 606.96</name>
    <dbReference type="NCBI Taxonomy" id="1182542"/>
    <lineage>
        <taxon>Eukaryota</taxon>
        <taxon>Fungi</taxon>
        <taxon>Dikarya</taxon>
        <taxon>Ascomycota</taxon>
        <taxon>Pezizomycotina</taxon>
        <taxon>Eurotiomycetes</taxon>
        <taxon>Chaetothyriomycetidae</taxon>
        <taxon>Chaetothyriales</taxon>
        <taxon>Herpotrichiellaceae</taxon>
        <taxon>Capronia</taxon>
    </lineage>
</organism>
<evidence type="ECO:0000259" key="1">
    <source>
        <dbReference type="Pfam" id="PF03417"/>
    </source>
</evidence>
<dbReference type="InterPro" id="IPR005079">
    <property type="entry name" value="Peptidase_C45_hydrolase"/>
</dbReference>
<dbReference type="Pfam" id="PF03417">
    <property type="entry name" value="AAT"/>
    <property type="match status" value="1"/>
</dbReference>
<accession>W9ZE46</accession>
<dbReference type="PANTHER" id="PTHR34180:SF1">
    <property type="entry name" value="BETA-ALANYL-DOPAMINE_CARCININE HYDROLASE"/>
    <property type="match status" value="1"/>
</dbReference>
<dbReference type="eggNOG" id="ENOG502RY9N">
    <property type="taxonomic scope" value="Eukaryota"/>
</dbReference>
<gene>
    <name evidence="2" type="ORF">A1O3_01347</name>
</gene>
<dbReference type="SUPFAM" id="SSF56235">
    <property type="entry name" value="N-terminal nucleophile aminohydrolases (Ntn hydrolases)"/>
    <property type="match status" value="1"/>
</dbReference>
<feature type="domain" description="Peptidase C45 hydrolase" evidence="1">
    <location>
        <begin position="126"/>
        <end position="361"/>
    </location>
</feature>
<evidence type="ECO:0000313" key="3">
    <source>
        <dbReference type="Proteomes" id="UP000019478"/>
    </source>
</evidence>
<dbReference type="InterPro" id="IPR047801">
    <property type="entry name" value="Peptidase_C45"/>
</dbReference>